<accession>A0AAD7QSD2</accession>
<keyword evidence="4" id="KW-1185">Reference proteome</keyword>
<comment type="caution">
    <text evidence="3">The sequence shown here is derived from an EMBL/GenBank/DDBJ whole genome shotgun (WGS) entry which is preliminary data.</text>
</comment>
<dbReference type="AlphaFoldDB" id="A0AAD7QSD2"/>
<evidence type="ECO:0000256" key="2">
    <source>
        <dbReference type="SAM" id="Phobius"/>
    </source>
</evidence>
<feature type="transmembrane region" description="Helical" evidence="2">
    <location>
        <begin position="123"/>
        <end position="142"/>
    </location>
</feature>
<proteinExistence type="predicted"/>
<dbReference type="GeneID" id="80884509"/>
<dbReference type="Proteomes" id="UP001217417">
    <property type="component" value="Unassembled WGS sequence"/>
</dbReference>
<evidence type="ECO:0000313" key="4">
    <source>
        <dbReference type="Proteomes" id="UP001217417"/>
    </source>
</evidence>
<gene>
    <name evidence="3" type="ORF">POJ06DRAFT_268944</name>
</gene>
<keyword evidence="2" id="KW-1133">Transmembrane helix</keyword>
<dbReference type="RefSeq" id="XP_056043521.1">
    <property type="nucleotide sequence ID" value="XM_056189343.1"/>
</dbReference>
<sequence length="144" mass="15421">MAPKSLDSTLVPEIEPKQPRHVTSSQKQGKFDSSLLKTNVGEPNYEDNAYGAGTKRSKMIWIMTIVAFVCIVGLGISLYRSPSSPAPTKSTTPSTSTSTFNAPTATSTSMSTLVMSTATSTSLSLIAETYVFLIIVCMAFNLQL</sequence>
<keyword evidence="2" id="KW-0812">Transmembrane</keyword>
<evidence type="ECO:0000256" key="1">
    <source>
        <dbReference type="SAM" id="MobiDB-lite"/>
    </source>
</evidence>
<feature type="region of interest" description="Disordered" evidence="1">
    <location>
        <begin position="82"/>
        <end position="105"/>
    </location>
</feature>
<evidence type="ECO:0000313" key="3">
    <source>
        <dbReference type="EMBL" id="KAJ8100071.1"/>
    </source>
</evidence>
<organism evidence="3 4">
    <name type="scientific">Lipomyces tetrasporus</name>
    <dbReference type="NCBI Taxonomy" id="54092"/>
    <lineage>
        <taxon>Eukaryota</taxon>
        <taxon>Fungi</taxon>
        <taxon>Dikarya</taxon>
        <taxon>Ascomycota</taxon>
        <taxon>Saccharomycotina</taxon>
        <taxon>Lipomycetes</taxon>
        <taxon>Lipomycetales</taxon>
        <taxon>Lipomycetaceae</taxon>
        <taxon>Lipomyces</taxon>
    </lineage>
</organism>
<keyword evidence="2" id="KW-0472">Membrane</keyword>
<dbReference type="EMBL" id="JARPMG010000006">
    <property type="protein sequence ID" value="KAJ8100071.1"/>
    <property type="molecule type" value="Genomic_DNA"/>
</dbReference>
<protein>
    <submittedName>
        <fullName evidence="3">Uncharacterized protein</fullName>
    </submittedName>
</protein>
<name>A0AAD7QSD2_9ASCO</name>
<reference evidence="3" key="1">
    <citation type="submission" date="2023-03" db="EMBL/GenBank/DDBJ databases">
        <title>Near-Complete genome sequence of Lipomyces tetrasporous NRRL Y-64009, an oleaginous yeast capable of growing on lignocellulosic hydrolysates.</title>
        <authorList>
            <consortium name="Lawrence Berkeley National Laboratory"/>
            <person name="Jagtap S.S."/>
            <person name="Liu J.-J."/>
            <person name="Walukiewicz H.E."/>
            <person name="Pangilinan J."/>
            <person name="Lipzen A."/>
            <person name="Ahrendt S."/>
            <person name="Koriabine M."/>
            <person name="Cobaugh K."/>
            <person name="Salamov A."/>
            <person name="Yoshinaga Y."/>
            <person name="Ng V."/>
            <person name="Daum C."/>
            <person name="Grigoriev I.V."/>
            <person name="Slininger P.J."/>
            <person name="Dien B.S."/>
            <person name="Jin Y.-S."/>
            <person name="Rao C.V."/>
        </authorList>
    </citation>
    <scope>NUCLEOTIDE SEQUENCE</scope>
    <source>
        <strain evidence="3">NRRL Y-64009</strain>
    </source>
</reference>
<feature type="transmembrane region" description="Helical" evidence="2">
    <location>
        <begin position="60"/>
        <end position="79"/>
    </location>
</feature>
<feature type="region of interest" description="Disordered" evidence="1">
    <location>
        <begin position="1"/>
        <end position="37"/>
    </location>
</feature>